<comment type="caution">
    <text evidence="3">The sequence shown here is derived from an EMBL/GenBank/DDBJ whole genome shotgun (WGS) entry which is preliminary data.</text>
</comment>
<dbReference type="NCBIfam" id="TIGR03782">
    <property type="entry name" value="Bac_Flav_CT_J"/>
    <property type="match status" value="1"/>
</dbReference>
<evidence type="ECO:0000313" key="4">
    <source>
        <dbReference type="Proteomes" id="UP000003879"/>
    </source>
</evidence>
<feature type="transmembrane region" description="Helical" evidence="1">
    <location>
        <begin position="29"/>
        <end position="47"/>
    </location>
</feature>
<evidence type="ECO:0000313" key="3">
    <source>
        <dbReference type="EMBL" id="EIY94243.1"/>
    </source>
</evidence>
<feature type="transmembrane region" description="Helical" evidence="1">
    <location>
        <begin position="273"/>
        <end position="298"/>
    </location>
</feature>
<dbReference type="RefSeq" id="WP_005797990.1">
    <property type="nucleotide sequence ID" value="NZ_JH724216.1"/>
</dbReference>
<evidence type="ECO:0000259" key="2">
    <source>
        <dbReference type="Pfam" id="PF07863"/>
    </source>
</evidence>
<feature type="transmembrane region" description="Helical" evidence="1">
    <location>
        <begin position="68"/>
        <end position="89"/>
    </location>
</feature>
<accession>A0A0E2APH0</accession>
<feature type="domain" description="Conjugative transposon TraJ C-terminal" evidence="2">
    <location>
        <begin position="8"/>
        <end position="332"/>
    </location>
</feature>
<protein>
    <submittedName>
        <fullName evidence="3">Conjugative transposon TraJ protein</fullName>
    </submittedName>
</protein>
<feature type="transmembrane region" description="Helical" evidence="1">
    <location>
        <begin position="229"/>
        <end position="253"/>
    </location>
</feature>
<dbReference type="AlphaFoldDB" id="A0A0E2APH0"/>
<proteinExistence type="predicted"/>
<evidence type="ECO:0000256" key="1">
    <source>
        <dbReference type="SAM" id="Phobius"/>
    </source>
</evidence>
<dbReference type="EMBL" id="AGXN01000016">
    <property type="protein sequence ID" value="EIY94243.1"/>
    <property type="molecule type" value="Genomic_DNA"/>
</dbReference>
<dbReference type="Pfam" id="PF07863">
    <property type="entry name" value="CtnDOT_TraJ"/>
    <property type="match status" value="1"/>
</dbReference>
<keyword evidence="1" id="KW-1133">Transmembrane helix</keyword>
<sequence>MVLLSLSFDSLHGILRRLYDEMTELCQPMMTLATAIAALGALFYIAYRVWQSLSRAEPVDVFGMLRPFCLGICILFFDVIVLGSLHGILSPVVQGTGAMLHDQTFDVRKFQEEKDRLLAEMPLKVAVTGEFNPTDEELEKEIADMGWNEEDYAVMQRMSHTCYSFSLQGIVQTIMRKVMEFFFRAASLVVDTIRTFFLIVLSVLGPFAFAVSVFDGFQNTLIQWLARYISVYLWLPISDLLGVMLARIQTLVLQSEMEMIRDPLSVFSPDGSTAIYLVFMLIGLVGYFCVPTVANWVVQAGGMGAYNRNMNNTAGKAANVGGAVAGASTGNVAGVLLKK</sequence>
<dbReference type="PATRIC" id="fig|997883.3.peg.3338"/>
<keyword evidence="1" id="KW-0812">Transmembrane</keyword>
<dbReference type="InterPro" id="IPR022393">
    <property type="entry name" value="Conjugative_transposon_TraJ"/>
</dbReference>
<organism evidence="3 4">
    <name type="scientific">Bacteroides fragilis CL07T12C05</name>
    <dbReference type="NCBI Taxonomy" id="997883"/>
    <lineage>
        <taxon>Bacteria</taxon>
        <taxon>Pseudomonadati</taxon>
        <taxon>Bacteroidota</taxon>
        <taxon>Bacteroidia</taxon>
        <taxon>Bacteroidales</taxon>
        <taxon>Bacteroidaceae</taxon>
        <taxon>Bacteroides</taxon>
    </lineage>
</organism>
<gene>
    <name evidence="3" type="ORF">HMPREF1056_03194</name>
</gene>
<dbReference type="InterPro" id="IPR012424">
    <property type="entry name" value="Conjugative_transposon_TraJ_C"/>
</dbReference>
<reference evidence="3 4" key="1">
    <citation type="submission" date="2012-02" db="EMBL/GenBank/DDBJ databases">
        <title>The Genome Sequence of Bacteroides fragilis CL07T12C05.</title>
        <authorList>
            <consortium name="The Broad Institute Genome Sequencing Platform"/>
            <person name="Earl A."/>
            <person name="Ward D."/>
            <person name="Feldgarden M."/>
            <person name="Gevers D."/>
            <person name="Zitomersky N.L."/>
            <person name="Coyne M.J."/>
            <person name="Comstock L.E."/>
            <person name="Young S.K."/>
            <person name="Zeng Q."/>
            <person name="Gargeya S."/>
            <person name="Fitzgerald M."/>
            <person name="Haas B."/>
            <person name="Abouelleil A."/>
            <person name="Alvarado L."/>
            <person name="Arachchi H.M."/>
            <person name="Berlin A."/>
            <person name="Chapman S.B."/>
            <person name="Gearin G."/>
            <person name="Goldberg J."/>
            <person name="Griggs A."/>
            <person name="Gujja S."/>
            <person name="Hansen M."/>
            <person name="Heiman D."/>
            <person name="Howarth C."/>
            <person name="Larimer J."/>
            <person name="Lui A."/>
            <person name="MacDonald P.J.P."/>
            <person name="McCowen C."/>
            <person name="Montmayeur A."/>
            <person name="Murphy C."/>
            <person name="Neiman D."/>
            <person name="Pearson M."/>
            <person name="Priest M."/>
            <person name="Roberts A."/>
            <person name="Saif S."/>
            <person name="Shea T."/>
            <person name="Sisk P."/>
            <person name="Stolte C."/>
            <person name="Sykes S."/>
            <person name="Wortman J."/>
            <person name="Nusbaum C."/>
            <person name="Birren B."/>
        </authorList>
    </citation>
    <scope>NUCLEOTIDE SEQUENCE [LARGE SCALE GENOMIC DNA]</scope>
    <source>
        <strain evidence="3 4">CL07T12C05</strain>
    </source>
</reference>
<dbReference type="HOGENOM" id="CLU_061368_0_0_10"/>
<dbReference type="Proteomes" id="UP000003879">
    <property type="component" value="Unassembled WGS sequence"/>
</dbReference>
<feature type="transmembrane region" description="Helical" evidence="1">
    <location>
        <begin position="196"/>
        <end position="217"/>
    </location>
</feature>
<keyword evidence="1" id="KW-0472">Membrane</keyword>
<name>A0A0E2APH0_BACFG</name>